<dbReference type="EMBL" id="CM031835">
    <property type="protein sequence ID" value="KAG6686365.1"/>
    <property type="molecule type" value="Genomic_DNA"/>
</dbReference>
<evidence type="ECO:0000313" key="2">
    <source>
        <dbReference type="Proteomes" id="UP000811246"/>
    </source>
</evidence>
<protein>
    <submittedName>
        <fullName evidence="1">Uncharacterized protein</fullName>
    </submittedName>
</protein>
<gene>
    <name evidence="1" type="ORF">I3842_11G013500</name>
</gene>
<proteinExistence type="predicted"/>
<name>A0A922DKV1_CARIL</name>
<sequence length="46" mass="5592">MRFLDRNMMKEPDHKHDYKAHLHYHVFLKTDQFGLSPHLILLSTTK</sequence>
<evidence type="ECO:0000313" key="1">
    <source>
        <dbReference type="EMBL" id="KAG6686365.1"/>
    </source>
</evidence>
<accession>A0A922DKV1</accession>
<dbReference type="Proteomes" id="UP000811246">
    <property type="component" value="Chromosome 11"/>
</dbReference>
<reference evidence="1" key="1">
    <citation type="submission" date="2021-01" db="EMBL/GenBank/DDBJ databases">
        <authorList>
            <person name="Lovell J.T."/>
            <person name="Bentley N."/>
            <person name="Bhattarai G."/>
            <person name="Jenkins J.W."/>
            <person name="Sreedasyam A."/>
            <person name="Alarcon Y."/>
            <person name="Bock C."/>
            <person name="Boston L."/>
            <person name="Carlson J."/>
            <person name="Cervantes K."/>
            <person name="Clermont K."/>
            <person name="Krom N."/>
            <person name="Kubenka K."/>
            <person name="Mamidi S."/>
            <person name="Mattison C."/>
            <person name="Monteros M."/>
            <person name="Pisani C."/>
            <person name="Plott C."/>
            <person name="Rajasekar S."/>
            <person name="Rhein H.S."/>
            <person name="Rohla C."/>
            <person name="Song M."/>
            <person name="Hilaire R.S."/>
            <person name="Shu S."/>
            <person name="Wells L."/>
            <person name="Wang X."/>
            <person name="Webber J."/>
            <person name="Heerema R.J."/>
            <person name="Klein P."/>
            <person name="Conner P."/>
            <person name="Grauke L."/>
            <person name="Grimwood J."/>
            <person name="Schmutz J."/>
            <person name="Randall J.J."/>
        </authorList>
    </citation>
    <scope>NUCLEOTIDE SEQUENCE</scope>
    <source>
        <tissue evidence="1">Leaf</tissue>
    </source>
</reference>
<organism evidence="1 2">
    <name type="scientific">Carya illinoinensis</name>
    <name type="common">Pecan</name>
    <dbReference type="NCBI Taxonomy" id="32201"/>
    <lineage>
        <taxon>Eukaryota</taxon>
        <taxon>Viridiplantae</taxon>
        <taxon>Streptophyta</taxon>
        <taxon>Embryophyta</taxon>
        <taxon>Tracheophyta</taxon>
        <taxon>Spermatophyta</taxon>
        <taxon>Magnoliopsida</taxon>
        <taxon>eudicotyledons</taxon>
        <taxon>Gunneridae</taxon>
        <taxon>Pentapetalae</taxon>
        <taxon>rosids</taxon>
        <taxon>fabids</taxon>
        <taxon>Fagales</taxon>
        <taxon>Juglandaceae</taxon>
        <taxon>Carya</taxon>
    </lineage>
</organism>
<comment type="caution">
    <text evidence="1">The sequence shown here is derived from an EMBL/GenBank/DDBJ whole genome shotgun (WGS) entry which is preliminary data.</text>
</comment>
<dbReference type="AlphaFoldDB" id="A0A922DKV1"/>